<dbReference type="PANTHER" id="PTHR34186">
    <property type="entry name" value="CYANATE HYDRATASE"/>
    <property type="match status" value="1"/>
</dbReference>
<evidence type="ECO:0000256" key="3">
    <source>
        <dbReference type="HAMAP-Rule" id="MF_00535"/>
    </source>
</evidence>
<comment type="similarity">
    <text evidence="3">Belongs to the cyanase family.</text>
</comment>
<dbReference type="Gene3D" id="1.10.260.40">
    <property type="entry name" value="lambda repressor-like DNA-binding domains"/>
    <property type="match status" value="1"/>
</dbReference>
<comment type="caution">
    <text evidence="5">The sequence shown here is derived from an EMBL/GenBank/DDBJ whole genome shotgun (WGS) entry which is preliminary data.</text>
</comment>
<comment type="catalytic activity">
    <reaction evidence="3">
        <text>cyanate + hydrogencarbonate + 3 H(+) = NH4(+) + 2 CO2</text>
        <dbReference type="Rhea" id="RHEA:11120"/>
        <dbReference type="ChEBI" id="CHEBI:15378"/>
        <dbReference type="ChEBI" id="CHEBI:16526"/>
        <dbReference type="ChEBI" id="CHEBI:17544"/>
        <dbReference type="ChEBI" id="CHEBI:28938"/>
        <dbReference type="ChEBI" id="CHEBI:29195"/>
        <dbReference type="EC" id="4.2.1.104"/>
    </reaction>
</comment>
<dbReference type="EMBL" id="BMHB01000004">
    <property type="protein sequence ID" value="GGI17853.1"/>
    <property type="molecule type" value="Genomic_DNA"/>
</dbReference>
<dbReference type="GO" id="GO:0003677">
    <property type="term" value="F:DNA binding"/>
    <property type="evidence" value="ECO:0007669"/>
    <property type="project" value="InterPro"/>
</dbReference>
<protein>
    <recommendedName>
        <fullName evidence="3">Cyanate hydratase</fullName>
        <shortName evidence="3">Cyanase</shortName>
        <ecNumber evidence="3">4.2.1.104</ecNumber>
    </recommendedName>
    <alternativeName>
        <fullName evidence="3">Cyanate hydrolase</fullName>
    </alternativeName>
    <alternativeName>
        <fullName evidence="3">Cyanate lyase</fullName>
    </alternativeName>
</protein>
<comment type="function">
    <text evidence="1 3">Catalyzes the reaction of cyanate with bicarbonate to produce ammonia and carbon dioxide.</text>
</comment>
<evidence type="ECO:0000256" key="1">
    <source>
        <dbReference type="ARBA" id="ARBA00003561"/>
    </source>
</evidence>
<evidence type="ECO:0000259" key="4">
    <source>
        <dbReference type="SMART" id="SM01116"/>
    </source>
</evidence>
<dbReference type="InterPro" id="IPR008076">
    <property type="entry name" value="Cyanase"/>
</dbReference>
<name>A0A8J3AX29_9BACI</name>
<proteinExistence type="inferred from homology"/>
<dbReference type="HAMAP" id="MF_00535">
    <property type="entry name" value="Cyanate_hydrat"/>
    <property type="match status" value="1"/>
</dbReference>
<dbReference type="GO" id="GO:0008824">
    <property type="term" value="F:cyanate hydratase activity"/>
    <property type="evidence" value="ECO:0007669"/>
    <property type="project" value="UniProtKB-UniRule"/>
</dbReference>
<feature type="active site" evidence="3">
    <location>
        <position position="115"/>
    </location>
</feature>
<feature type="domain" description="Cyanate lyase C-terminal" evidence="4">
    <location>
        <begin position="76"/>
        <end position="148"/>
    </location>
</feature>
<keyword evidence="2 3" id="KW-0456">Lyase</keyword>
<dbReference type="SUPFAM" id="SSF47413">
    <property type="entry name" value="lambda repressor-like DNA-binding domains"/>
    <property type="match status" value="1"/>
</dbReference>
<dbReference type="PRINTS" id="PR01693">
    <property type="entry name" value="CYANASE"/>
</dbReference>
<dbReference type="NCBIfam" id="NF002773">
    <property type="entry name" value="PRK02866.1"/>
    <property type="match status" value="1"/>
</dbReference>
<organism evidence="5 6">
    <name type="scientific">Gottfriedia solisilvae</name>
    <dbReference type="NCBI Taxonomy" id="1516104"/>
    <lineage>
        <taxon>Bacteria</taxon>
        <taxon>Bacillati</taxon>
        <taxon>Bacillota</taxon>
        <taxon>Bacilli</taxon>
        <taxon>Bacillales</taxon>
        <taxon>Bacillaceae</taxon>
        <taxon>Gottfriedia</taxon>
    </lineage>
</organism>
<keyword evidence="6" id="KW-1185">Reference proteome</keyword>
<dbReference type="Proteomes" id="UP000626244">
    <property type="component" value="Unassembled WGS sequence"/>
</dbReference>
<dbReference type="Pfam" id="PF21291">
    <property type="entry name" value="CYNS_N"/>
    <property type="match status" value="1"/>
</dbReference>
<dbReference type="EC" id="4.2.1.104" evidence="3"/>
<dbReference type="Gene3D" id="3.30.1160.10">
    <property type="entry name" value="Cyanate lyase, C-terminal domain"/>
    <property type="match status" value="1"/>
</dbReference>
<dbReference type="Pfam" id="PF02560">
    <property type="entry name" value="Cyanate_lyase"/>
    <property type="match status" value="1"/>
</dbReference>
<dbReference type="NCBIfam" id="TIGR00673">
    <property type="entry name" value="cynS"/>
    <property type="match status" value="1"/>
</dbReference>
<dbReference type="PANTHER" id="PTHR34186:SF2">
    <property type="entry name" value="CYANATE HYDRATASE"/>
    <property type="match status" value="1"/>
</dbReference>
<dbReference type="InterPro" id="IPR003712">
    <property type="entry name" value="Cyanate_lyase_C"/>
</dbReference>
<evidence type="ECO:0000313" key="5">
    <source>
        <dbReference type="EMBL" id="GGI17853.1"/>
    </source>
</evidence>
<accession>A0A8J3AX29</accession>
<dbReference type="InterPro" id="IPR010982">
    <property type="entry name" value="Lambda_DNA-bd_dom_sf"/>
</dbReference>
<gene>
    <name evidence="3 5" type="primary">cynS</name>
    <name evidence="5" type="ORF">GCM10007380_40010</name>
</gene>
<evidence type="ECO:0000256" key="2">
    <source>
        <dbReference type="ARBA" id="ARBA00023239"/>
    </source>
</evidence>
<dbReference type="PIRSF" id="PIRSF001263">
    <property type="entry name" value="Cyanate_hydratas"/>
    <property type="match status" value="1"/>
</dbReference>
<feature type="active site" evidence="3">
    <location>
        <position position="89"/>
    </location>
</feature>
<feature type="active site" evidence="3">
    <location>
        <position position="92"/>
    </location>
</feature>
<sequence length="148" mass="16635">MMNRVEAAEKVIEAKVAKGLKWADIASVGENAESWIVTALLGQATMSIEEATKIGELLELDQEVVEALTRIPTRGTVMQMPPTDPLLYRFYEALLVYGPTLKELIHEKFGEGIMSAIDFELDIQKKVDPKGDRVLITLNGKFLPYRKW</sequence>
<evidence type="ECO:0000313" key="6">
    <source>
        <dbReference type="Proteomes" id="UP000626244"/>
    </source>
</evidence>
<dbReference type="CDD" id="cd00559">
    <property type="entry name" value="Cyanase_C"/>
    <property type="match status" value="1"/>
</dbReference>
<dbReference type="SUPFAM" id="SSF55234">
    <property type="entry name" value="Cyanase C-terminal domain"/>
    <property type="match status" value="1"/>
</dbReference>
<dbReference type="AlphaFoldDB" id="A0A8J3AX29"/>
<dbReference type="InterPro" id="IPR036581">
    <property type="entry name" value="Cyanate_lyase_C_sf"/>
</dbReference>
<dbReference type="SMART" id="SM01116">
    <property type="entry name" value="Cyanate_lyase"/>
    <property type="match status" value="1"/>
</dbReference>
<dbReference type="InterPro" id="IPR048564">
    <property type="entry name" value="CYNS_N"/>
</dbReference>
<reference evidence="6" key="1">
    <citation type="journal article" date="2019" name="Int. J. Syst. Evol. Microbiol.">
        <title>The Global Catalogue of Microorganisms (GCM) 10K type strain sequencing project: providing services to taxonomists for standard genome sequencing and annotation.</title>
        <authorList>
            <consortium name="The Broad Institute Genomics Platform"/>
            <consortium name="The Broad Institute Genome Sequencing Center for Infectious Disease"/>
            <person name="Wu L."/>
            <person name="Ma J."/>
        </authorList>
    </citation>
    <scope>NUCLEOTIDE SEQUENCE [LARGE SCALE GENOMIC DNA]</scope>
    <source>
        <strain evidence="6">CGMCC 1.14993</strain>
    </source>
</reference>